<dbReference type="EMBL" id="LT607411">
    <property type="protein sequence ID" value="SCF19051.1"/>
    <property type="molecule type" value="Genomic_DNA"/>
</dbReference>
<evidence type="ECO:0000313" key="3">
    <source>
        <dbReference type="Proteomes" id="UP000198242"/>
    </source>
</evidence>
<evidence type="ECO:0000256" key="1">
    <source>
        <dbReference type="SAM" id="MobiDB-lite"/>
    </source>
</evidence>
<evidence type="ECO:0000313" key="2">
    <source>
        <dbReference type="EMBL" id="SCF19051.1"/>
    </source>
</evidence>
<sequence>MSESVPVLAAGEPPINFRSHELRAANLAGARDDFEQMIRELVAACYRGARLIAANPGDWGIDVVVGDLAGQIVIWQAKYFMPVVTASHQGQIRESFSSAMKAAAEHGHKVRKWILCVPASMDAPTDKWWSTWKKKAEKDFDVKIELWHEGELRQRLISPDAANVRRHYYDPYQAPAKPKPDRPEVVQVEPEKATALETALFVRQLREAGHQQVSSAKLEFFNAELIAREIVDKDVPAEVKALVEADATVHSIWETSFNEVAELHPAGPKLPGLHASVMRQIRGMGDSWPAELRSTPVHRCGMMHRIVEDGRAGWVPHWEDVVVEHRDEQPAQVPAPAQRDPDTESAGALT</sequence>
<accession>A0A1C4YFC6</accession>
<name>A0A1C4YFC6_MICVI</name>
<dbReference type="AlphaFoldDB" id="A0A1C4YFC6"/>
<dbReference type="Proteomes" id="UP000198242">
    <property type="component" value="Chromosome I"/>
</dbReference>
<keyword evidence="3" id="KW-1185">Reference proteome</keyword>
<gene>
    <name evidence="2" type="ORF">GA0074695_4184</name>
</gene>
<reference evidence="3" key="1">
    <citation type="submission" date="2016-06" db="EMBL/GenBank/DDBJ databases">
        <authorList>
            <person name="Varghese N."/>
            <person name="Submissions Spin"/>
        </authorList>
    </citation>
    <scope>NUCLEOTIDE SEQUENCE [LARGE SCALE GENOMIC DNA]</scope>
    <source>
        <strain evidence="3">DSM 43909</strain>
    </source>
</reference>
<evidence type="ECO:0008006" key="4">
    <source>
        <dbReference type="Google" id="ProtNLM"/>
    </source>
</evidence>
<dbReference type="RefSeq" id="WP_197698244.1">
    <property type="nucleotide sequence ID" value="NZ_LT607411.1"/>
</dbReference>
<proteinExistence type="predicted"/>
<organism evidence="2 3">
    <name type="scientific">Micromonospora viridifaciens</name>
    <dbReference type="NCBI Taxonomy" id="1881"/>
    <lineage>
        <taxon>Bacteria</taxon>
        <taxon>Bacillati</taxon>
        <taxon>Actinomycetota</taxon>
        <taxon>Actinomycetes</taxon>
        <taxon>Micromonosporales</taxon>
        <taxon>Micromonosporaceae</taxon>
        <taxon>Micromonospora</taxon>
    </lineage>
</organism>
<feature type="region of interest" description="Disordered" evidence="1">
    <location>
        <begin position="327"/>
        <end position="350"/>
    </location>
</feature>
<protein>
    <recommendedName>
        <fullName evidence="4">Restriction endonuclease</fullName>
    </recommendedName>
</protein>